<gene>
    <name evidence="1" type="ORF">NPIL_217331</name>
</gene>
<dbReference type="AlphaFoldDB" id="A0A8X6PCC8"/>
<proteinExistence type="predicted"/>
<name>A0A8X6PCC8_NEPPI</name>
<dbReference type="Proteomes" id="UP000887013">
    <property type="component" value="Unassembled WGS sequence"/>
</dbReference>
<accession>A0A8X6PCC8</accession>
<keyword evidence="2" id="KW-1185">Reference proteome</keyword>
<protein>
    <submittedName>
        <fullName evidence="1">Uncharacterized protein</fullName>
    </submittedName>
</protein>
<evidence type="ECO:0000313" key="2">
    <source>
        <dbReference type="Proteomes" id="UP000887013"/>
    </source>
</evidence>
<sequence length="89" mass="10166">MPRKGDISPIHEVQCKMKSEITARKGRDTQPQVNCEGCGRFPVPHVGAVTVVRPHHVGAIWKYNLPRFLLPDWTSPLQGKRHLLRATRY</sequence>
<comment type="caution">
    <text evidence="1">The sequence shown here is derived from an EMBL/GenBank/DDBJ whole genome shotgun (WGS) entry which is preliminary data.</text>
</comment>
<organism evidence="1 2">
    <name type="scientific">Nephila pilipes</name>
    <name type="common">Giant wood spider</name>
    <name type="synonym">Nephila maculata</name>
    <dbReference type="NCBI Taxonomy" id="299642"/>
    <lineage>
        <taxon>Eukaryota</taxon>
        <taxon>Metazoa</taxon>
        <taxon>Ecdysozoa</taxon>
        <taxon>Arthropoda</taxon>
        <taxon>Chelicerata</taxon>
        <taxon>Arachnida</taxon>
        <taxon>Araneae</taxon>
        <taxon>Araneomorphae</taxon>
        <taxon>Entelegynae</taxon>
        <taxon>Araneoidea</taxon>
        <taxon>Nephilidae</taxon>
        <taxon>Nephila</taxon>
    </lineage>
</organism>
<reference evidence="1" key="1">
    <citation type="submission" date="2020-08" db="EMBL/GenBank/DDBJ databases">
        <title>Multicomponent nature underlies the extraordinary mechanical properties of spider dragline silk.</title>
        <authorList>
            <person name="Kono N."/>
            <person name="Nakamura H."/>
            <person name="Mori M."/>
            <person name="Yoshida Y."/>
            <person name="Ohtoshi R."/>
            <person name="Malay A.D."/>
            <person name="Moran D.A.P."/>
            <person name="Tomita M."/>
            <person name="Numata K."/>
            <person name="Arakawa K."/>
        </authorList>
    </citation>
    <scope>NUCLEOTIDE SEQUENCE</scope>
</reference>
<dbReference type="EMBL" id="BMAW01018748">
    <property type="protein sequence ID" value="GFT59896.1"/>
    <property type="molecule type" value="Genomic_DNA"/>
</dbReference>
<evidence type="ECO:0000313" key="1">
    <source>
        <dbReference type="EMBL" id="GFT59896.1"/>
    </source>
</evidence>